<sequence length="253" mass="27036">MPLICCVSPKGGVGKTMIAANLAAGLAKNRHLEVIAVDLDPQNMLRLHLGGDVADGHGFVKSVGNIESWGGALKEDSNSGVIILPYGQLSSGKSIKKDSVIRQKPELLWKPLVRMAASPGMVVVVDTPPGPSVMLQAILPHVDLLLTVLAADAASAVLYSNIATGKIYSEVRNVRRGYVLNQFDPMTRLGRIICSGLAEKIGDSLFGIVHRDEYVGEALAMQQPVADYAPLSRAAIDLNNLSDRVSRYLESLT</sequence>
<keyword evidence="2" id="KW-1185">Reference proteome</keyword>
<dbReference type="Proteomes" id="UP000216033">
    <property type="component" value="Unassembled WGS sequence"/>
</dbReference>
<name>A0A270BWG9_9PROT</name>
<dbReference type="OrthoDB" id="5288747at2"/>
<dbReference type="NCBIfam" id="TIGR03371">
    <property type="entry name" value="cellulose_yhjQ"/>
    <property type="match status" value="1"/>
</dbReference>
<accession>A0A270BWG9</accession>
<gene>
    <name evidence="1" type="ORF">B9K05_01830</name>
</gene>
<evidence type="ECO:0000313" key="1">
    <source>
        <dbReference type="EMBL" id="PAL29402.1"/>
    </source>
</evidence>
<dbReference type="InterPro" id="IPR027417">
    <property type="entry name" value="P-loop_NTPase"/>
</dbReference>
<proteinExistence type="predicted"/>
<dbReference type="EMBL" id="NDFP01000001">
    <property type="protein sequence ID" value="PAL29402.1"/>
    <property type="molecule type" value="Genomic_DNA"/>
</dbReference>
<dbReference type="RefSeq" id="WP_084597090.1">
    <property type="nucleotide sequence ID" value="NZ_BAMZ01000027.1"/>
</dbReference>
<reference evidence="1 2" key="1">
    <citation type="submission" date="2017-04" db="EMBL/GenBank/DDBJ databases">
        <title>Kefir bacterial isolates.</title>
        <authorList>
            <person name="Kim Y."/>
            <person name="Blasche S."/>
            <person name="Patil K.R."/>
        </authorList>
    </citation>
    <scope>NUCLEOTIDE SEQUENCE [LARGE SCALE GENOMIC DNA]</scope>
    <source>
        <strain evidence="1 2">KR-2</strain>
    </source>
</reference>
<evidence type="ECO:0000313" key="2">
    <source>
        <dbReference type="Proteomes" id="UP000216033"/>
    </source>
</evidence>
<protein>
    <submittedName>
        <fullName evidence="1">Cellulose synthase operon protein YhjQ</fullName>
    </submittedName>
</protein>
<comment type="caution">
    <text evidence="1">The sequence shown here is derived from an EMBL/GenBank/DDBJ whole genome shotgun (WGS) entry which is preliminary data.</text>
</comment>
<dbReference type="SUPFAM" id="SSF52540">
    <property type="entry name" value="P-loop containing nucleoside triphosphate hydrolases"/>
    <property type="match status" value="1"/>
</dbReference>
<dbReference type="Pfam" id="PF06564">
    <property type="entry name" value="CBP_BcsQ"/>
    <property type="match status" value="1"/>
</dbReference>
<dbReference type="InterPro" id="IPR017746">
    <property type="entry name" value="Cellulose_synthase_operon_BcsQ"/>
</dbReference>
<dbReference type="PANTHER" id="PTHR13696">
    <property type="entry name" value="P-LOOP CONTAINING NUCLEOSIDE TRIPHOSPHATE HYDROLASE"/>
    <property type="match status" value="1"/>
</dbReference>
<dbReference type="CDD" id="cd02042">
    <property type="entry name" value="ParAB_family"/>
    <property type="match status" value="1"/>
</dbReference>
<dbReference type="STRING" id="1231343.Absy_027_037"/>
<dbReference type="Gene3D" id="3.40.50.300">
    <property type="entry name" value="P-loop containing nucleotide triphosphate hydrolases"/>
    <property type="match status" value="1"/>
</dbReference>
<dbReference type="AlphaFoldDB" id="A0A270BWG9"/>
<dbReference type="InterPro" id="IPR050678">
    <property type="entry name" value="DNA_Partitioning_ATPase"/>
</dbReference>
<organism evidence="1 2">
    <name type="scientific">Acetobacter syzygii</name>
    <dbReference type="NCBI Taxonomy" id="146476"/>
    <lineage>
        <taxon>Bacteria</taxon>
        <taxon>Pseudomonadati</taxon>
        <taxon>Pseudomonadota</taxon>
        <taxon>Alphaproteobacteria</taxon>
        <taxon>Acetobacterales</taxon>
        <taxon>Acetobacteraceae</taxon>
        <taxon>Acetobacter</taxon>
    </lineage>
</organism>
<dbReference type="GeneID" id="98303253"/>
<dbReference type="PANTHER" id="PTHR13696:SF99">
    <property type="entry name" value="COBYRINIC ACID AC-DIAMIDE SYNTHASE"/>
    <property type="match status" value="1"/>
</dbReference>